<dbReference type="InParanoid" id="A0A1Y2GQZ4"/>
<dbReference type="GeneID" id="33565565"/>
<keyword evidence="4" id="KW-1185">Reference proteome</keyword>
<keyword evidence="2" id="KW-0812">Transmembrane</keyword>
<name>A0A1Y2GQZ4_9FUNG</name>
<evidence type="ECO:0000256" key="2">
    <source>
        <dbReference type="SAM" id="Phobius"/>
    </source>
</evidence>
<reference evidence="3 4" key="1">
    <citation type="submission" date="2016-07" db="EMBL/GenBank/DDBJ databases">
        <title>Pervasive Adenine N6-methylation of Active Genes in Fungi.</title>
        <authorList>
            <consortium name="DOE Joint Genome Institute"/>
            <person name="Mondo S.J."/>
            <person name="Dannebaum R.O."/>
            <person name="Kuo R.C."/>
            <person name="Labutti K."/>
            <person name="Haridas S."/>
            <person name="Kuo A."/>
            <person name="Salamov A."/>
            <person name="Ahrendt S.R."/>
            <person name="Lipzen A."/>
            <person name="Sullivan W."/>
            <person name="Andreopoulos W.B."/>
            <person name="Clum A."/>
            <person name="Lindquist E."/>
            <person name="Daum C."/>
            <person name="Ramamoorthy G.K."/>
            <person name="Gryganskyi A."/>
            <person name="Culley D."/>
            <person name="Magnuson J.K."/>
            <person name="James T.Y."/>
            <person name="O'Malley M.A."/>
            <person name="Stajich J.E."/>
            <person name="Spatafora J.W."/>
            <person name="Visel A."/>
            <person name="Grigoriev I.V."/>
        </authorList>
    </citation>
    <scope>NUCLEOTIDE SEQUENCE [LARGE SCALE GENOMIC DNA]</scope>
    <source>
        <strain evidence="3 4">NRRL 3116</strain>
    </source>
</reference>
<feature type="transmembrane region" description="Helical" evidence="2">
    <location>
        <begin position="159"/>
        <end position="186"/>
    </location>
</feature>
<feature type="region of interest" description="Disordered" evidence="1">
    <location>
        <begin position="336"/>
        <end position="366"/>
    </location>
</feature>
<dbReference type="Proteomes" id="UP000193648">
    <property type="component" value="Unassembled WGS sequence"/>
</dbReference>
<evidence type="ECO:0008006" key="5">
    <source>
        <dbReference type="Google" id="ProtNLM"/>
    </source>
</evidence>
<dbReference type="AlphaFoldDB" id="A0A1Y2GQZ4"/>
<feature type="region of interest" description="Disordered" evidence="1">
    <location>
        <begin position="295"/>
        <end position="316"/>
    </location>
</feature>
<feature type="compositionally biased region" description="Basic and acidic residues" evidence="1">
    <location>
        <begin position="396"/>
        <end position="405"/>
    </location>
</feature>
<proteinExistence type="predicted"/>
<accession>A0A1Y2GQZ4</accession>
<feature type="region of interest" description="Disordered" evidence="1">
    <location>
        <begin position="622"/>
        <end position="650"/>
    </location>
</feature>
<feature type="region of interest" description="Disordered" evidence="1">
    <location>
        <begin position="385"/>
        <end position="409"/>
    </location>
</feature>
<organism evidence="3 4">
    <name type="scientific">Lobosporangium transversale</name>
    <dbReference type="NCBI Taxonomy" id="64571"/>
    <lineage>
        <taxon>Eukaryota</taxon>
        <taxon>Fungi</taxon>
        <taxon>Fungi incertae sedis</taxon>
        <taxon>Mucoromycota</taxon>
        <taxon>Mortierellomycotina</taxon>
        <taxon>Mortierellomycetes</taxon>
        <taxon>Mortierellales</taxon>
        <taxon>Mortierellaceae</taxon>
        <taxon>Lobosporangium</taxon>
    </lineage>
</organism>
<evidence type="ECO:0000313" key="4">
    <source>
        <dbReference type="Proteomes" id="UP000193648"/>
    </source>
</evidence>
<sequence>MSTSSSNFVHNVVRAIQLAVSISILATAAFLLHYRTEAHSNFTNEPLFSCISGSVAFIYACWAILNRRRHPENHKWIYLHGLCCLIVCGLLITASSLAFIYIKDGILCERFEDIHGTHAQGSQSNLNSFADHPEYEEGRQYAPGTICENSYEEMDKACAVMGILGALMWLIDFGLIFGLCGSSSAYNDQRRRRQRGQIGPSDPEDCYVAEGVQNGNVSQQQDNNRQGVGIEVPDHYRCDTNQRKYALQRLGQRTIEGSKSHIQEPIPLSVQQQNYLSDHKHDRYIFDPSIAVDASEDREGKTATTPSTDPIPLYSVDNTNSIEANQRYSSRNGSLKAPIYALSPPPLPHIMGEQPSEPHSRSEQVTQGIEKYPLTSPTMTMSESFLHHQQQQQGQHEQHEQKDSSTENQLAGAKLIKSSQKPSASHTIISAPPTVPSLCYTEAPSGPTCYIFDSSSHNYRPGFVNLVTRIERQQSRKNVAKPEPTTYVQSSTSLGSTPPIGFSIQKAGHATDVASRDESRTVIGIESTTLHPTGITTTIRSPITHSHSRTGDSYFTTTTESTTLPIGAESSEKQSQVNLDQTLDKDDITPQLVTNQSEKKLVRVKHQTSNLSATTLKIHNNKHSDISSDCTGPASPTLSSSSRSLYIGDF</sequence>
<keyword evidence="2" id="KW-0472">Membrane</keyword>
<feature type="transmembrane region" description="Helical" evidence="2">
    <location>
        <begin position="46"/>
        <end position="65"/>
    </location>
</feature>
<feature type="transmembrane region" description="Helical" evidence="2">
    <location>
        <begin position="12"/>
        <end position="34"/>
    </location>
</feature>
<protein>
    <recommendedName>
        <fullName evidence="5">MARVEL domain-containing protein</fullName>
    </recommendedName>
</protein>
<comment type="caution">
    <text evidence="3">The sequence shown here is derived from an EMBL/GenBank/DDBJ whole genome shotgun (WGS) entry which is preliminary data.</text>
</comment>
<evidence type="ECO:0000313" key="3">
    <source>
        <dbReference type="EMBL" id="ORZ19943.1"/>
    </source>
</evidence>
<evidence type="ECO:0000256" key="1">
    <source>
        <dbReference type="SAM" id="MobiDB-lite"/>
    </source>
</evidence>
<dbReference type="OrthoDB" id="2441609at2759"/>
<keyword evidence="2" id="KW-1133">Transmembrane helix</keyword>
<dbReference type="EMBL" id="MCFF01000013">
    <property type="protein sequence ID" value="ORZ19943.1"/>
    <property type="molecule type" value="Genomic_DNA"/>
</dbReference>
<feature type="region of interest" description="Disordered" evidence="1">
    <location>
        <begin position="474"/>
        <end position="494"/>
    </location>
</feature>
<gene>
    <name evidence="3" type="ORF">BCR41DRAFT_351020</name>
</gene>
<dbReference type="RefSeq" id="XP_021882483.1">
    <property type="nucleotide sequence ID" value="XM_022023721.1"/>
</dbReference>
<feature type="compositionally biased region" description="Polar residues" evidence="1">
    <location>
        <begin position="627"/>
        <end position="638"/>
    </location>
</feature>
<feature type="transmembrane region" description="Helical" evidence="2">
    <location>
        <begin position="77"/>
        <end position="102"/>
    </location>
</feature>